<dbReference type="Gene3D" id="1.10.510.10">
    <property type="entry name" value="Transferase(Phosphotransferase) domain 1"/>
    <property type="match status" value="1"/>
</dbReference>
<dbReference type="InterPro" id="IPR001245">
    <property type="entry name" value="Ser-Thr/Tyr_kinase_cat_dom"/>
</dbReference>
<dbReference type="EMBL" id="RWJN01000001">
    <property type="protein sequence ID" value="TCD71966.1"/>
    <property type="molecule type" value="Genomic_DNA"/>
</dbReference>
<dbReference type="InterPro" id="IPR000719">
    <property type="entry name" value="Prot_kinase_dom"/>
</dbReference>
<sequence length="661" mass="73317">MAAHDFGQSPPLQIRDLVHTALGSSGPDIVGDAQAKLLQLSGGKAQEALDLVWETLKAQPAIPGSPRRSPYLQLASKLALKNIIFPSSFNLSRVRLKERPDFNPLGGAYGLVYRGEHGLNTAVALKVMRPPDEHRKREDTLSPDQAICREALLWMNLNHPHVLRFLGLTRQPFRDRKLCMVSPWMDRGSILDHLPTRRRVSQGEMGRCREVLDEWLFQIALGLEYLHINDIVHGDLWGANILLDASNNIRISDFGLSLIAHGPPYKQGSPRGGNTAWTAPELLDPEKFGMKGRRPAFTSDVYSFGCVCVELYTGGKCLFPNLNPFQNGSRAIAGVKPPKPALMSTALWDLVLVCLGLRTLRPTAHQLAVTLNRWSLLPVSVSEPQVPMISAGRRRPPALNVRRELERLFSGSDSEEPDEGARESTLDSSLSLVPLSESLRSIEDLSTFVGYALLDPEEVERWQSTFGNQEEVLITSESLLLAIIHLPWTIHAKHERLQDEPLARLVEIVRELPEWGRTLFKGLNLEPVHSPPPTMASEGAGDGMEERSASPSGSVDSDRTVRPPPRPRQVSNAQRFFAGPSQPQSQPLRSSPSPSYVHAVQTDDQPRRRWTDQGFDARPAHVEAARPLRSTIPIDSHTYRSIGGGMVLESQVWGRIDVQVG</sequence>
<evidence type="ECO:0000313" key="4">
    <source>
        <dbReference type="Proteomes" id="UP000292702"/>
    </source>
</evidence>
<feature type="compositionally biased region" description="Low complexity" evidence="1">
    <location>
        <begin position="580"/>
        <end position="595"/>
    </location>
</feature>
<dbReference type="GO" id="GO:0005524">
    <property type="term" value="F:ATP binding"/>
    <property type="evidence" value="ECO:0007669"/>
    <property type="project" value="InterPro"/>
</dbReference>
<proteinExistence type="predicted"/>
<evidence type="ECO:0000313" key="3">
    <source>
        <dbReference type="EMBL" id="TCD71966.1"/>
    </source>
</evidence>
<dbReference type="PROSITE" id="PS50011">
    <property type="entry name" value="PROTEIN_KINASE_DOM"/>
    <property type="match status" value="1"/>
</dbReference>
<feature type="region of interest" description="Disordered" evidence="1">
    <location>
        <begin position="523"/>
        <end position="611"/>
    </location>
</feature>
<keyword evidence="4" id="KW-1185">Reference proteome</keyword>
<dbReference type="OrthoDB" id="4062651at2759"/>
<organism evidence="3 4">
    <name type="scientific">Steccherinum ochraceum</name>
    <dbReference type="NCBI Taxonomy" id="92696"/>
    <lineage>
        <taxon>Eukaryota</taxon>
        <taxon>Fungi</taxon>
        <taxon>Dikarya</taxon>
        <taxon>Basidiomycota</taxon>
        <taxon>Agaricomycotina</taxon>
        <taxon>Agaricomycetes</taxon>
        <taxon>Polyporales</taxon>
        <taxon>Steccherinaceae</taxon>
        <taxon>Steccherinum</taxon>
    </lineage>
</organism>
<dbReference type="GO" id="GO:0004674">
    <property type="term" value="F:protein serine/threonine kinase activity"/>
    <property type="evidence" value="ECO:0007669"/>
    <property type="project" value="TreeGrafter"/>
</dbReference>
<gene>
    <name evidence="3" type="ORF">EIP91_000098</name>
</gene>
<dbReference type="Proteomes" id="UP000292702">
    <property type="component" value="Unassembled WGS sequence"/>
</dbReference>
<protein>
    <recommendedName>
        <fullName evidence="2">Protein kinase domain-containing protein</fullName>
    </recommendedName>
</protein>
<evidence type="ECO:0000256" key="1">
    <source>
        <dbReference type="SAM" id="MobiDB-lite"/>
    </source>
</evidence>
<dbReference type="AlphaFoldDB" id="A0A4R0RV26"/>
<reference evidence="3 4" key="1">
    <citation type="submission" date="2018-11" db="EMBL/GenBank/DDBJ databases">
        <title>Genome assembly of Steccherinum ochraceum LE-BIN_3174, the white-rot fungus of the Steccherinaceae family (The Residual Polyporoid clade, Polyporales, Basidiomycota).</title>
        <authorList>
            <person name="Fedorova T.V."/>
            <person name="Glazunova O.A."/>
            <person name="Landesman E.O."/>
            <person name="Moiseenko K.V."/>
            <person name="Psurtseva N.V."/>
            <person name="Savinova O.S."/>
            <person name="Shakhova N.V."/>
            <person name="Tyazhelova T.V."/>
            <person name="Vasina D.V."/>
        </authorList>
    </citation>
    <scope>NUCLEOTIDE SEQUENCE [LARGE SCALE GENOMIC DNA]</scope>
    <source>
        <strain evidence="3 4">LE-BIN_3174</strain>
    </source>
</reference>
<dbReference type="InterPro" id="IPR011009">
    <property type="entry name" value="Kinase-like_dom_sf"/>
</dbReference>
<name>A0A4R0RV26_9APHY</name>
<dbReference type="Pfam" id="PF07714">
    <property type="entry name" value="PK_Tyr_Ser-Thr"/>
    <property type="match status" value="1"/>
</dbReference>
<evidence type="ECO:0000259" key="2">
    <source>
        <dbReference type="PROSITE" id="PS50011"/>
    </source>
</evidence>
<dbReference type="SUPFAM" id="SSF56112">
    <property type="entry name" value="Protein kinase-like (PK-like)"/>
    <property type="match status" value="1"/>
</dbReference>
<dbReference type="STRING" id="92696.A0A4R0RV26"/>
<feature type="domain" description="Protein kinase" evidence="2">
    <location>
        <begin position="98"/>
        <end position="375"/>
    </location>
</feature>
<comment type="caution">
    <text evidence="3">The sequence shown here is derived from an EMBL/GenBank/DDBJ whole genome shotgun (WGS) entry which is preliminary data.</text>
</comment>
<accession>A0A4R0RV26</accession>
<dbReference type="InterPro" id="IPR051681">
    <property type="entry name" value="Ser/Thr_Kinases-Pseudokinases"/>
</dbReference>
<dbReference type="PANTHER" id="PTHR44329">
    <property type="entry name" value="SERINE/THREONINE-PROTEIN KINASE TNNI3K-RELATED"/>
    <property type="match status" value="1"/>
</dbReference>